<feature type="transmembrane region" description="Helical" evidence="1">
    <location>
        <begin position="7"/>
        <end position="30"/>
    </location>
</feature>
<dbReference type="EMBL" id="RBIL01000002">
    <property type="protein sequence ID" value="RKQ87665.1"/>
    <property type="molecule type" value="Genomic_DNA"/>
</dbReference>
<name>A0A660L2V9_9ACTN</name>
<accession>A0A660L2V9</accession>
<dbReference type="AlphaFoldDB" id="A0A660L2V9"/>
<dbReference type="Pfam" id="PF02325">
    <property type="entry name" value="CCB3_YggT"/>
    <property type="match status" value="1"/>
</dbReference>
<feature type="transmembrane region" description="Helical" evidence="1">
    <location>
        <begin position="72"/>
        <end position="92"/>
    </location>
</feature>
<keyword evidence="3" id="KW-1185">Reference proteome</keyword>
<gene>
    <name evidence="2" type="ORF">C8N24_5690</name>
</gene>
<dbReference type="Proteomes" id="UP000278962">
    <property type="component" value="Unassembled WGS sequence"/>
</dbReference>
<reference evidence="2 3" key="1">
    <citation type="submission" date="2018-10" db="EMBL/GenBank/DDBJ databases">
        <title>Genomic Encyclopedia of Archaeal and Bacterial Type Strains, Phase II (KMG-II): from individual species to whole genera.</title>
        <authorList>
            <person name="Goeker M."/>
        </authorList>
    </citation>
    <scope>NUCLEOTIDE SEQUENCE [LARGE SCALE GENOMIC DNA]</scope>
    <source>
        <strain evidence="2 3">DSM 14954</strain>
    </source>
</reference>
<evidence type="ECO:0000313" key="3">
    <source>
        <dbReference type="Proteomes" id="UP000278962"/>
    </source>
</evidence>
<sequence length="94" mass="10642">MREEIADFLAALIFVYTLIIFASIIVSWVFTFGVRVPYSRPLNAVLDFLRDVTNPYLRIFRRLGLQFGPIDFSPIVAILVLTIGGRLLVALIRG</sequence>
<dbReference type="InterPro" id="IPR003425">
    <property type="entry name" value="CCB3/YggT"/>
</dbReference>
<evidence type="ECO:0000313" key="2">
    <source>
        <dbReference type="EMBL" id="RKQ87665.1"/>
    </source>
</evidence>
<keyword evidence="1" id="KW-1133">Transmembrane helix</keyword>
<evidence type="ECO:0000256" key="1">
    <source>
        <dbReference type="SAM" id="Phobius"/>
    </source>
</evidence>
<comment type="caution">
    <text evidence="2">The sequence shown here is derived from an EMBL/GenBank/DDBJ whole genome shotgun (WGS) entry which is preliminary data.</text>
</comment>
<keyword evidence="1" id="KW-0472">Membrane</keyword>
<organism evidence="2 3">
    <name type="scientific">Solirubrobacter pauli</name>
    <dbReference type="NCBI Taxonomy" id="166793"/>
    <lineage>
        <taxon>Bacteria</taxon>
        <taxon>Bacillati</taxon>
        <taxon>Actinomycetota</taxon>
        <taxon>Thermoleophilia</taxon>
        <taxon>Solirubrobacterales</taxon>
        <taxon>Solirubrobacteraceae</taxon>
        <taxon>Solirubrobacter</taxon>
    </lineage>
</organism>
<dbReference type="RefSeq" id="WP_245971994.1">
    <property type="nucleotide sequence ID" value="NZ_RBIL01000002.1"/>
</dbReference>
<keyword evidence="1" id="KW-0812">Transmembrane</keyword>
<proteinExistence type="predicted"/>
<dbReference type="GO" id="GO:0016020">
    <property type="term" value="C:membrane"/>
    <property type="evidence" value="ECO:0007669"/>
    <property type="project" value="InterPro"/>
</dbReference>
<protein>
    <submittedName>
        <fullName evidence="2">YggT family protein</fullName>
    </submittedName>
</protein>